<keyword evidence="4" id="KW-0175">Coiled coil</keyword>
<dbReference type="SUPFAM" id="SSF111369">
    <property type="entry name" value="HlyD-like secretion proteins"/>
    <property type="match status" value="1"/>
</dbReference>
<comment type="subcellular location">
    <subcellularLocation>
        <location evidence="1">Cell envelope</location>
    </subcellularLocation>
</comment>
<dbReference type="GO" id="GO:0030313">
    <property type="term" value="C:cell envelope"/>
    <property type="evidence" value="ECO:0007669"/>
    <property type="project" value="UniProtKB-SubCell"/>
</dbReference>
<dbReference type="Gene3D" id="2.40.50.100">
    <property type="match status" value="1"/>
</dbReference>
<dbReference type="GO" id="GO:1990195">
    <property type="term" value="C:macrolide transmembrane transporter complex"/>
    <property type="evidence" value="ECO:0007669"/>
    <property type="project" value="InterPro"/>
</dbReference>
<sequence length="372" mass="40540">MSKKAILIVGVLILLILSFVFGFNVIKNKAISEKVKEFKLPPVSVTTVETQESQWKSYLNIIGEVESAESTNITTQISGQVLTVNFKSGQFVNKGDVVVTLDDSLLMAQYKSQKAKLDLAKIELSRKKKLLVGNNVSQNSVDQARTQYNAERASLAYIATQIEHMKIQAPFSGKVGIRTIDVGDYLTPGSFIVELESTDNYFVDMYIPEEYKGKVNVGQDVTFTSGAFEGETFHATISAIQPSSNSQSHNIEVRALISGEVNSLVSGMYVNAEVNLNHPVAVMPIPDVAVNYSLYGDNVFVVGPATKTSEKGAATFNVEQRLIEIGPKHDDYVGVVSGLKAGDQIVTSNQQQLKKGSIILINNSKPFPPVAK</sequence>
<feature type="domain" description="Multidrug resistance protein MdtA-like C-terminal permuted SH3" evidence="8">
    <location>
        <begin position="317"/>
        <end position="351"/>
    </location>
</feature>
<evidence type="ECO:0000313" key="10">
    <source>
        <dbReference type="Proteomes" id="UP000318717"/>
    </source>
</evidence>
<evidence type="ECO:0000256" key="3">
    <source>
        <dbReference type="ARBA" id="ARBA00022448"/>
    </source>
</evidence>
<dbReference type="Pfam" id="PF25954">
    <property type="entry name" value="Beta-barrel_RND_2"/>
    <property type="match status" value="1"/>
</dbReference>
<gene>
    <name evidence="9" type="ORF">VIN01S_24130</name>
</gene>
<protein>
    <submittedName>
        <fullName evidence="9">MexH family multidrug efflux RND transporter periplasmic adaptor subunit</fullName>
    </submittedName>
</protein>
<comment type="similarity">
    <text evidence="2">Belongs to the membrane fusion protein (MFP) (TC 8.A.1) family.</text>
</comment>
<dbReference type="AlphaFoldDB" id="A0A4Y3HWQ0"/>
<dbReference type="PANTHER" id="PTHR30469:SF11">
    <property type="entry name" value="BLL4320 PROTEIN"/>
    <property type="match status" value="1"/>
</dbReference>
<dbReference type="InterPro" id="IPR030190">
    <property type="entry name" value="MacA_alpha-hairpin_sf"/>
</dbReference>
<dbReference type="Pfam" id="PF25967">
    <property type="entry name" value="RND-MFP_C"/>
    <property type="match status" value="1"/>
</dbReference>
<dbReference type="GO" id="GO:0019898">
    <property type="term" value="C:extrinsic component of membrane"/>
    <property type="evidence" value="ECO:0007669"/>
    <property type="project" value="InterPro"/>
</dbReference>
<keyword evidence="10" id="KW-1185">Reference proteome</keyword>
<feature type="domain" description="Multidrug resistance protein MdtA-like barrel-sandwich hybrid" evidence="6">
    <location>
        <begin position="71"/>
        <end position="189"/>
    </location>
</feature>
<dbReference type="RefSeq" id="WP_141346094.1">
    <property type="nucleotide sequence ID" value="NZ_BJLF01000011.1"/>
</dbReference>
<evidence type="ECO:0000259" key="7">
    <source>
        <dbReference type="Pfam" id="PF25954"/>
    </source>
</evidence>
<evidence type="ECO:0000256" key="4">
    <source>
        <dbReference type="ARBA" id="ARBA00023054"/>
    </source>
</evidence>
<dbReference type="InterPro" id="IPR058624">
    <property type="entry name" value="MdtA-like_HH"/>
</dbReference>
<name>A0A4Y3HWQ0_9VIBR</name>
<dbReference type="Gene3D" id="2.40.30.170">
    <property type="match status" value="1"/>
</dbReference>
<dbReference type="PANTHER" id="PTHR30469">
    <property type="entry name" value="MULTIDRUG RESISTANCE PROTEIN MDTA"/>
    <property type="match status" value="1"/>
</dbReference>
<reference evidence="9 10" key="1">
    <citation type="submission" date="2019-06" db="EMBL/GenBank/DDBJ databases">
        <title>Whole genome shotgun sequence of Vibrio inusitatus NBRC 102082.</title>
        <authorList>
            <person name="Hosoyama A."/>
            <person name="Uohara A."/>
            <person name="Ohji S."/>
            <person name="Ichikawa N."/>
        </authorList>
    </citation>
    <scope>NUCLEOTIDE SEQUENCE [LARGE SCALE GENOMIC DNA]</scope>
    <source>
        <strain evidence="9 10">NBRC 102082</strain>
    </source>
</reference>
<dbReference type="InterPro" id="IPR058625">
    <property type="entry name" value="MdtA-like_BSH"/>
</dbReference>
<dbReference type="GO" id="GO:1990281">
    <property type="term" value="C:efflux pump complex"/>
    <property type="evidence" value="ECO:0007669"/>
    <property type="project" value="TreeGrafter"/>
</dbReference>
<dbReference type="Pfam" id="PF25917">
    <property type="entry name" value="BSH_RND"/>
    <property type="match status" value="1"/>
</dbReference>
<accession>A0A4Y3HWQ0</accession>
<feature type="domain" description="CusB-like beta-barrel" evidence="7">
    <location>
        <begin position="203"/>
        <end position="275"/>
    </location>
</feature>
<evidence type="ECO:0000259" key="6">
    <source>
        <dbReference type="Pfam" id="PF25917"/>
    </source>
</evidence>
<dbReference type="NCBIfam" id="TIGR01730">
    <property type="entry name" value="RND_mfp"/>
    <property type="match status" value="1"/>
</dbReference>
<dbReference type="Gene3D" id="2.40.420.20">
    <property type="match status" value="1"/>
</dbReference>
<organism evidence="9 10">
    <name type="scientific">Vibrio inusitatus NBRC 102082</name>
    <dbReference type="NCBI Taxonomy" id="1219070"/>
    <lineage>
        <taxon>Bacteria</taxon>
        <taxon>Pseudomonadati</taxon>
        <taxon>Pseudomonadota</taxon>
        <taxon>Gammaproteobacteria</taxon>
        <taxon>Vibrionales</taxon>
        <taxon>Vibrionaceae</taxon>
        <taxon>Vibrio</taxon>
    </lineage>
</organism>
<proteinExistence type="inferred from homology"/>
<evidence type="ECO:0000256" key="1">
    <source>
        <dbReference type="ARBA" id="ARBA00004196"/>
    </source>
</evidence>
<evidence type="ECO:0000256" key="2">
    <source>
        <dbReference type="ARBA" id="ARBA00009477"/>
    </source>
</evidence>
<dbReference type="OrthoDB" id="9806939at2"/>
<dbReference type="InterPro" id="IPR058627">
    <property type="entry name" value="MdtA-like_C"/>
</dbReference>
<comment type="caution">
    <text evidence="9">The sequence shown here is derived from an EMBL/GenBank/DDBJ whole genome shotgun (WGS) entry which is preliminary data.</text>
</comment>
<feature type="domain" description="Multidrug resistance protein MdtA-like alpha-helical hairpin" evidence="5">
    <location>
        <begin position="108"/>
        <end position="162"/>
    </location>
</feature>
<evidence type="ECO:0000259" key="8">
    <source>
        <dbReference type="Pfam" id="PF25967"/>
    </source>
</evidence>
<dbReference type="GO" id="GO:1990961">
    <property type="term" value="P:xenobiotic detoxification by transmembrane export across the plasma membrane"/>
    <property type="evidence" value="ECO:0007669"/>
    <property type="project" value="InterPro"/>
</dbReference>
<dbReference type="InterPro" id="IPR006143">
    <property type="entry name" value="RND_pump_MFP"/>
</dbReference>
<evidence type="ECO:0000313" key="9">
    <source>
        <dbReference type="EMBL" id="GEA51609.1"/>
    </source>
</evidence>
<dbReference type="EMBL" id="BJLF01000011">
    <property type="protein sequence ID" value="GEA51609.1"/>
    <property type="molecule type" value="Genomic_DNA"/>
</dbReference>
<evidence type="ECO:0000259" key="5">
    <source>
        <dbReference type="Pfam" id="PF25876"/>
    </source>
</evidence>
<dbReference type="Pfam" id="PF25876">
    <property type="entry name" value="HH_MFP_RND"/>
    <property type="match status" value="1"/>
</dbReference>
<keyword evidence="3" id="KW-0813">Transport</keyword>
<dbReference type="GO" id="GO:0015562">
    <property type="term" value="F:efflux transmembrane transporter activity"/>
    <property type="evidence" value="ECO:0007669"/>
    <property type="project" value="TreeGrafter"/>
</dbReference>
<dbReference type="Proteomes" id="UP000318717">
    <property type="component" value="Unassembled WGS sequence"/>
</dbReference>
<dbReference type="Gene3D" id="6.10.140.1990">
    <property type="match status" value="1"/>
</dbReference>
<dbReference type="InterPro" id="IPR058792">
    <property type="entry name" value="Beta-barrel_RND_2"/>
</dbReference>